<sequence>MILLTFLLKLLLLLVLLFLIIAAVLLLVPFYYHIDLAYNKGMALDLKVRWAKRFCLNGIYNNDTGFVTKFSIFGKEIILKPKNKIKQERKQKGKAGERKKHKKRKFKINDIMDKYFLEELMAFLKKILVVIKPEQLKIKLVYGFDDPFITGSVSGVVYFLESIFPDADYDISPVFDEVTADFEMVAGGKLTLGTFMVELIRFLFKKDVRNKLKNLIKAETFS</sequence>
<name>A0ABT1NA85_9FIRM</name>
<protein>
    <recommendedName>
        <fullName evidence="4">DUF2953 domain-containing protein</fullName>
    </recommendedName>
</protein>
<accession>A0ABT1NA85</accession>
<feature type="transmembrane region" description="Helical" evidence="1">
    <location>
        <begin position="6"/>
        <end position="32"/>
    </location>
</feature>
<reference evidence="2 3" key="1">
    <citation type="submission" date="2021-10" db="EMBL/GenBank/DDBJ databases">
        <title>Lutispora strain m25 sp. nov., a thermophilic, non-spore-forming bacterium isolated from a lab-scale methanogenic bioreactor digesting anaerobic sludge.</title>
        <authorList>
            <person name="El Houari A."/>
            <person name="Mcdonald J."/>
        </authorList>
    </citation>
    <scope>NUCLEOTIDE SEQUENCE [LARGE SCALE GENOMIC DNA]</scope>
    <source>
        <strain evidence="3">m25</strain>
    </source>
</reference>
<gene>
    <name evidence="2" type="ORF">LJD61_01145</name>
</gene>
<evidence type="ECO:0000313" key="3">
    <source>
        <dbReference type="Proteomes" id="UP001651880"/>
    </source>
</evidence>
<keyword evidence="3" id="KW-1185">Reference proteome</keyword>
<evidence type="ECO:0000313" key="2">
    <source>
        <dbReference type="EMBL" id="MCQ1528158.1"/>
    </source>
</evidence>
<evidence type="ECO:0008006" key="4">
    <source>
        <dbReference type="Google" id="ProtNLM"/>
    </source>
</evidence>
<keyword evidence="1" id="KW-1133">Transmembrane helix</keyword>
<keyword evidence="1" id="KW-0472">Membrane</keyword>
<keyword evidence="1" id="KW-0812">Transmembrane</keyword>
<dbReference type="Proteomes" id="UP001651880">
    <property type="component" value="Unassembled WGS sequence"/>
</dbReference>
<organism evidence="2 3">
    <name type="scientific">Lutispora saccharofermentans</name>
    <dbReference type="NCBI Taxonomy" id="3024236"/>
    <lineage>
        <taxon>Bacteria</taxon>
        <taxon>Bacillati</taxon>
        <taxon>Bacillota</taxon>
        <taxon>Clostridia</taxon>
        <taxon>Lutisporales</taxon>
        <taxon>Lutisporaceae</taxon>
        <taxon>Lutispora</taxon>
    </lineage>
</organism>
<comment type="caution">
    <text evidence="2">The sequence shown here is derived from an EMBL/GenBank/DDBJ whole genome shotgun (WGS) entry which is preliminary data.</text>
</comment>
<dbReference type="EMBL" id="JAJEKE010000001">
    <property type="protein sequence ID" value="MCQ1528158.1"/>
    <property type="molecule type" value="Genomic_DNA"/>
</dbReference>
<evidence type="ECO:0000256" key="1">
    <source>
        <dbReference type="SAM" id="Phobius"/>
    </source>
</evidence>
<proteinExistence type="predicted"/>
<dbReference type="RefSeq" id="WP_255225656.1">
    <property type="nucleotide sequence ID" value="NZ_JAJEKE010000001.1"/>
</dbReference>